<dbReference type="InterPro" id="IPR003710">
    <property type="entry name" value="ApbA"/>
</dbReference>
<comment type="caution">
    <text evidence="11">The sequence shown here is derived from an EMBL/GenBank/DDBJ whole genome shotgun (WGS) entry which is preliminary data.</text>
</comment>
<organism evidence="11 12">
    <name type="scientific">Leptonema illini</name>
    <dbReference type="NCBI Taxonomy" id="183"/>
    <lineage>
        <taxon>Bacteria</taxon>
        <taxon>Pseudomonadati</taxon>
        <taxon>Spirochaetota</taxon>
        <taxon>Spirochaetia</taxon>
        <taxon>Leptospirales</taxon>
        <taxon>Leptospiraceae</taxon>
        <taxon>Leptonema</taxon>
    </lineage>
</organism>
<dbReference type="AlphaFoldDB" id="A0A833LW58"/>
<evidence type="ECO:0000256" key="2">
    <source>
        <dbReference type="ARBA" id="ARBA00007870"/>
    </source>
</evidence>
<dbReference type="PANTHER" id="PTHR21708:SF26">
    <property type="entry name" value="2-DEHYDROPANTOATE 2-REDUCTASE"/>
    <property type="match status" value="1"/>
</dbReference>
<dbReference type="SUPFAM" id="SSF51735">
    <property type="entry name" value="NAD(P)-binding Rossmann-fold domains"/>
    <property type="match status" value="1"/>
</dbReference>
<feature type="domain" description="Ketopantoate reductase N-terminal" evidence="9">
    <location>
        <begin position="71"/>
        <end position="217"/>
    </location>
</feature>
<dbReference type="GO" id="GO:0008677">
    <property type="term" value="F:2-dehydropantoate 2-reductase activity"/>
    <property type="evidence" value="ECO:0007669"/>
    <property type="project" value="UniProtKB-EC"/>
</dbReference>
<evidence type="ECO:0000313" key="12">
    <source>
        <dbReference type="Proteomes" id="UP000460298"/>
    </source>
</evidence>
<dbReference type="InterPro" id="IPR051402">
    <property type="entry name" value="KPR-Related"/>
</dbReference>
<dbReference type="Pfam" id="PF08546">
    <property type="entry name" value="ApbA_C"/>
    <property type="match status" value="1"/>
</dbReference>
<dbReference type="Gene3D" id="1.10.1040.10">
    <property type="entry name" value="N-(1-d-carboxylethyl)-l-norvaline Dehydrogenase, domain 2"/>
    <property type="match status" value="1"/>
</dbReference>
<dbReference type="InterPro" id="IPR008927">
    <property type="entry name" value="6-PGluconate_DH-like_C_sf"/>
</dbReference>
<evidence type="ECO:0000256" key="4">
    <source>
        <dbReference type="ARBA" id="ARBA00019465"/>
    </source>
</evidence>
<evidence type="ECO:0000256" key="7">
    <source>
        <dbReference type="ARBA" id="ARBA00032024"/>
    </source>
</evidence>
<dbReference type="InterPro" id="IPR013328">
    <property type="entry name" value="6PGD_dom2"/>
</dbReference>
<accession>A0A833LW58</accession>
<evidence type="ECO:0000256" key="3">
    <source>
        <dbReference type="ARBA" id="ARBA00013014"/>
    </source>
</evidence>
<dbReference type="GO" id="GO:0015940">
    <property type="term" value="P:pantothenate biosynthetic process"/>
    <property type="evidence" value="ECO:0007669"/>
    <property type="project" value="InterPro"/>
</dbReference>
<keyword evidence="5" id="KW-0521">NADP</keyword>
<name>A0A833LW58_9LEPT</name>
<dbReference type="GO" id="GO:0005737">
    <property type="term" value="C:cytoplasm"/>
    <property type="evidence" value="ECO:0007669"/>
    <property type="project" value="TreeGrafter"/>
</dbReference>
<evidence type="ECO:0000256" key="8">
    <source>
        <dbReference type="ARBA" id="ARBA00048793"/>
    </source>
</evidence>
<dbReference type="FunFam" id="1.10.1040.10:FF:000017">
    <property type="entry name" value="2-dehydropantoate 2-reductase"/>
    <property type="match status" value="1"/>
</dbReference>
<sequence>MSGTSSSACRHDSWWRAYLARRLELRSTRDRRASFRGMECSRSQHRIFLHRKRRAALRCLMRSLLPDTPSVAVIGAGAVGAFYGSMLQRYGLPVAYMSATMAKTKYLEVRSPWASYTLPVQCFASSQQMEPADLVIVSIKALPDLDPFALVSPVLKKNGILLLLQNGINQEERYAAHFRRSALRPVILGGLAFTCINRISAKRIDHIDYGMVKIGALHTEQNPLARQVAELFQNAGIQSEFVPKLRRARYEKLLWNAAYNTLSVLLQADTDPIVSNAQTADLSLRIMREIQAVAAAENIKLSNATLRDMLDRTKRMRPYKTSMLLDYEAGRPMEIDIILGEPIRMARKRKIEVPHLQMAHDLLQFYDRRSAINKETHSKKKS</sequence>
<evidence type="ECO:0000259" key="9">
    <source>
        <dbReference type="Pfam" id="PF02558"/>
    </source>
</evidence>
<dbReference type="NCBIfam" id="TIGR00745">
    <property type="entry name" value="apbA_panE"/>
    <property type="match status" value="1"/>
</dbReference>
<dbReference type="EC" id="1.1.1.169" evidence="3"/>
<dbReference type="SUPFAM" id="SSF48179">
    <property type="entry name" value="6-phosphogluconate dehydrogenase C-terminal domain-like"/>
    <property type="match status" value="1"/>
</dbReference>
<dbReference type="Pfam" id="PF02558">
    <property type="entry name" value="ApbA"/>
    <property type="match status" value="1"/>
</dbReference>
<keyword evidence="6 11" id="KW-0560">Oxidoreductase</keyword>
<dbReference type="Gene3D" id="3.40.50.720">
    <property type="entry name" value="NAD(P)-binding Rossmann-like Domain"/>
    <property type="match status" value="1"/>
</dbReference>
<dbReference type="InterPro" id="IPR036291">
    <property type="entry name" value="NAD(P)-bd_dom_sf"/>
</dbReference>
<comment type="pathway">
    <text evidence="1">Cofactor biosynthesis; (R)-pantothenate biosynthesis; (R)-pantoate from 3-methyl-2-oxobutanoate: step 2/2.</text>
</comment>
<feature type="domain" description="Ketopantoate reductase C-terminal" evidence="10">
    <location>
        <begin position="245"/>
        <end position="366"/>
    </location>
</feature>
<evidence type="ECO:0000256" key="6">
    <source>
        <dbReference type="ARBA" id="ARBA00023002"/>
    </source>
</evidence>
<evidence type="ECO:0000256" key="1">
    <source>
        <dbReference type="ARBA" id="ARBA00004994"/>
    </source>
</evidence>
<evidence type="ECO:0000313" key="11">
    <source>
        <dbReference type="EMBL" id="KAB2930242.1"/>
    </source>
</evidence>
<dbReference type="EMBL" id="WBUI01000022">
    <property type="protein sequence ID" value="KAB2930242.1"/>
    <property type="molecule type" value="Genomic_DNA"/>
</dbReference>
<evidence type="ECO:0000256" key="5">
    <source>
        <dbReference type="ARBA" id="ARBA00022857"/>
    </source>
</evidence>
<reference evidence="11 12" key="1">
    <citation type="submission" date="2019-10" db="EMBL/GenBank/DDBJ databases">
        <title>Extracellular Electron Transfer in a Candidatus Methanoperedens spp. Enrichment Culture.</title>
        <authorList>
            <person name="Berger S."/>
            <person name="Rangel Shaw D."/>
            <person name="Berben T."/>
            <person name="In 'T Zandt M."/>
            <person name="Frank J."/>
            <person name="Reimann J."/>
            <person name="Jetten M.S.M."/>
            <person name="Welte C.U."/>
        </authorList>
    </citation>
    <scope>NUCLEOTIDE SEQUENCE [LARGE SCALE GENOMIC DNA]</scope>
    <source>
        <strain evidence="11">SB12</strain>
    </source>
</reference>
<evidence type="ECO:0000259" key="10">
    <source>
        <dbReference type="Pfam" id="PF08546"/>
    </source>
</evidence>
<comment type="similarity">
    <text evidence="2">Belongs to the ketopantoate reductase family.</text>
</comment>
<dbReference type="Proteomes" id="UP000460298">
    <property type="component" value="Unassembled WGS sequence"/>
</dbReference>
<protein>
    <recommendedName>
        <fullName evidence="4">2-dehydropantoate 2-reductase</fullName>
        <ecNumber evidence="3">1.1.1.169</ecNumber>
    </recommendedName>
    <alternativeName>
        <fullName evidence="7">Ketopantoate reductase</fullName>
    </alternativeName>
</protein>
<gene>
    <name evidence="11" type="ORF">F9K24_17555</name>
</gene>
<dbReference type="InterPro" id="IPR013752">
    <property type="entry name" value="KPA_reductase"/>
</dbReference>
<proteinExistence type="inferred from homology"/>
<comment type="catalytic activity">
    <reaction evidence="8">
        <text>(R)-pantoate + NADP(+) = 2-dehydropantoate + NADPH + H(+)</text>
        <dbReference type="Rhea" id="RHEA:16233"/>
        <dbReference type="ChEBI" id="CHEBI:11561"/>
        <dbReference type="ChEBI" id="CHEBI:15378"/>
        <dbReference type="ChEBI" id="CHEBI:15980"/>
        <dbReference type="ChEBI" id="CHEBI:57783"/>
        <dbReference type="ChEBI" id="CHEBI:58349"/>
        <dbReference type="EC" id="1.1.1.169"/>
    </reaction>
</comment>
<dbReference type="PANTHER" id="PTHR21708">
    <property type="entry name" value="PROBABLE 2-DEHYDROPANTOATE 2-REDUCTASE"/>
    <property type="match status" value="1"/>
</dbReference>
<dbReference type="InterPro" id="IPR013332">
    <property type="entry name" value="KPR_N"/>
</dbReference>